<evidence type="ECO:0000313" key="2">
    <source>
        <dbReference type="Proteomes" id="UP000021369"/>
    </source>
</evidence>
<dbReference type="PATRIC" id="fig|1341156.4.peg.2554"/>
<dbReference type="AlphaFoldDB" id="A0A011WNI8"/>
<name>A0A011WNI8_RUMAL</name>
<evidence type="ECO:0000313" key="1">
    <source>
        <dbReference type="EMBL" id="EXM38535.1"/>
    </source>
</evidence>
<dbReference type="OrthoDB" id="1843062at2"/>
<sequence length="534" mass="61812">MARYIRIKKHQLRTKDNEAVFDFDTKEGNKDIICPMGKPSEPIVTHWRYHMYPVYVDDTIYYIRTYEDQIRHLEQLLFYGEKIRIKGKGTDEYKIVGGGSKMYRAKNSNGVEVRRNYINKKGELTFEPITPADRKKEEINIVESDGFNMFVDAIHTNSRYDREDYLPAIYKNYEAATKAKTRLRDILRKHPNWNEEQQCVEISVAISRNIDPERIFNDMAALDDEVSKQPIFSRNSLTLWNEVVRTLKYTDPYEIRDNVYKIRPQYADRIQKINFSVDLTDINYTQKASRVIHSIMTKFKVNFNSDIERAFANVSDSLSIKSKKYKLVLSINPADFVTMSHGNSWQSCHSFRANNCYHAGCLSYALDNSTMIAYIIPEDSTGDNYKVDKIMRLLYMFSEEGKGFISTKMYPNNNDKAARASFDNAVYNILKACEVELPETLHSPDSCGRIRTFGRHYPDYQYGYMNHFGEDYQNYTIGSDAYNFEDPSLIINTSNSCTTISRTTTSVDEVILLTEEIESALKAISESESVAVSA</sequence>
<organism evidence="1 2">
    <name type="scientific">Ruminococcus albus SY3</name>
    <dbReference type="NCBI Taxonomy" id="1341156"/>
    <lineage>
        <taxon>Bacteria</taxon>
        <taxon>Bacillati</taxon>
        <taxon>Bacillota</taxon>
        <taxon>Clostridia</taxon>
        <taxon>Eubacteriales</taxon>
        <taxon>Oscillospiraceae</taxon>
        <taxon>Ruminococcus</taxon>
    </lineage>
</organism>
<proteinExistence type="predicted"/>
<comment type="caution">
    <text evidence="1">The sequence shown here is derived from an EMBL/GenBank/DDBJ whole genome shotgun (WGS) entry which is preliminary data.</text>
</comment>
<dbReference type="Proteomes" id="UP000021369">
    <property type="component" value="Unassembled WGS sequence"/>
</dbReference>
<accession>A0A011WNI8</accession>
<dbReference type="EMBL" id="JEOB01000004">
    <property type="protein sequence ID" value="EXM38535.1"/>
    <property type="molecule type" value="Genomic_DNA"/>
</dbReference>
<gene>
    <name evidence="1" type="ORF">RASY3_14530</name>
</gene>
<dbReference type="RefSeq" id="WP_037289348.1">
    <property type="nucleotide sequence ID" value="NZ_JEOB01000004.1"/>
</dbReference>
<keyword evidence="2" id="KW-1185">Reference proteome</keyword>
<reference evidence="1 2" key="1">
    <citation type="submission" date="2013-06" db="EMBL/GenBank/DDBJ databases">
        <title>Rumen cellulosomics: divergent fiber-degrading strategies revealed by comparative genome-wide analysis of six Ruminococcal strains.</title>
        <authorList>
            <person name="Dassa B."/>
            <person name="Borovok I."/>
            <person name="Lamed R."/>
            <person name="Flint H."/>
            <person name="Yeoman C.J."/>
            <person name="White B."/>
            <person name="Bayer E.A."/>
        </authorList>
    </citation>
    <scope>NUCLEOTIDE SEQUENCE [LARGE SCALE GENOMIC DNA]</scope>
    <source>
        <strain evidence="1 2">SY3</strain>
    </source>
</reference>
<protein>
    <submittedName>
        <fullName evidence="1">Uncharacterized protein</fullName>
    </submittedName>
</protein>